<dbReference type="PANTHER" id="PTHR47478">
    <property type="match status" value="1"/>
</dbReference>
<dbReference type="RefSeq" id="WP_259866042.1">
    <property type="nucleotide sequence ID" value="NZ_BAAAST010000003.1"/>
</dbReference>
<keyword evidence="1" id="KW-0378">Hydrolase</keyword>
<dbReference type="InterPro" id="IPR036412">
    <property type="entry name" value="HAD-like_sf"/>
</dbReference>
<dbReference type="PANTHER" id="PTHR47478:SF1">
    <property type="entry name" value="PYRIMIDINE 5'-NUCLEOTIDASE YJJG"/>
    <property type="match status" value="1"/>
</dbReference>
<dbReference type="NCBIfam" id="TIGR01549">
    <property type="entry name" value="HAD-SF-IA-v1"/>
    <property type="match status" value="1"/>
</dbReference>
<evidence type="ECO:0000313" key="2">
    <source>
        <dbReference type="Proteomes" id="UP001059617"/>
    </source>
</evidence>
<proteinExistence type="predicted"/>
<keyword evidence="1" id="KW-0966">Cell projection</keyword>
<keyword evidence="2" id="KW-1185">Reference proteome</keyword>
<dbReference type="EMBL" id="CP073720">
    <property type="protein sequence ID" value="UWP86654.1"/>
    <property type="molecule type" value="Genomic_DNA"/>
</dbReference>
<dbReference type="Gene3D" id="3.40.50.1000">
    <property type="entry name" value="HAD superfamily/HAD-like"/>
    <property type="match status" value="1"/>
</dbReference>
<dbReference type="InterPro" id="IPR006439">
    <property type="entry name" value="HAD-SF_hydro_IA"/>
</dbReference>
<sequence length="140" mass="15097">MNRRFMTEVNDRITPMNGAIECLRSLAQQGIRCHVFTNGPLDGQLRKLAVTGLGAMLDHVFVSEELGVAKPEPEAFRAVLERLAADPHDVVMIGDSMEMDILPGRSAGMHTLLYAPSSSTDDGPAVRTLAEVPDAIAALQ</sequence>
<reference evidence="1" key="1">
    <citation type="submission" date="2021-04" db="EMBL/GenBank/DDBJ databases">
        <authorList>
            <person name="Hartkoorn R.C."/>
            <person name="Beaudoing E."/>
            <person name="Hot D."/>
        </authorList>
    </citation>
    <scope>NUCLEOTIDE SEQUENCE</scope>
    <source>
        <strain evidence="1">NRRL B-16292</strain>
    </source>
</reference>
<dbReference type="InterPro" id="IPR052550">
    <property type="entry name" value="Pyrimidine_5'-ntase_YjjG"/>
</dbReference>
<keyword evidence="1" id="KW-0969">Cilium</keyword>
<dbReference type="SUPFAM" id="SSF56784">
    <property type="entry name" value="HAD-like"/>
    <property type="match status" value="1"/>
</dbReference>
<protein>
    <submittedName>
        <fullName evidence="1">HAD-IA family hydrolase</fullName>
    </submittedName>
</protein>
<dbReference type="Pfam" id="PF00702">
    <property type="entry name" value="Hydrolase"/>
    <property type="match status" value="1"/>
</dbReference>
<keyword evidence="1" id="KW-0282">Flagellum</keyword>
<dbReference type="NCBIfam" id="TIGR01509">
    <property type="entry name" value="HAD-SF-IA-v3"/>
    <property type="match status" value="1"/>
</dbReference>
<reference evidence="1" key="2">
    <citation type="submission" date="2022-09" db="EMBL/GenBank/DDBJ databases">
        <title>Biosynthetic gene clusters of Dactylosporangioum fulvum.</title>
        <authorList>
            <person name="Caradec T."/>
        </authorList>
    </citation>
    <scope>NUCLEOTIDE SEQUENCE</scope>
    <source>
        <strain evidence="1">NRRL B-16292</strain>
    </source>
</reference>
<dbReference type="GO" id="GO:0016787">
    <property type="term" value="F:hydrolase activity"/>
    <property type="evidence" value="ECO:0007669"/>
    <property type="project" value="UniProtKB-KW"/>
</dbReference>
<name>A0ABY5WC84_9ACTN</name>
<gene>
    <name evidence="1" type="ORF">Dfulv_21410</name>
</gene>
<dbReference type="PRINTS" id="PR00413">
    <property type="entry name" value="HADHALOGNASE"/>
</dbReference>
<dbReference type="Proteomes" id="UP001059617">
    <property type="component" value="Chromosome"/>
</dbReference>
<dbReference type="InterPro" id="IPR023214">
    <property type="entry name" value="HAD_sf"/>
</dbReference>
<evidence type="ECO:0000313" key="1">
    <source>
        <dbReference type="EMBL" id="UWP86654.1"/>
    </source>
</evidence>
<accession>A0ABY5WC84</accession>
<organism evidence="1 2">
    <name type="scientific">Dactylosporangium fulvum</name>
    <dbReference type="NCBI Taxonomy" id="53359"/>
    <lineage>
        <taxon>Bacteria</taxon>
        <taxon>Bacillati</taxon>
        <taxon>Actinomycetota</taxon>
        <taxon>Actinomycetes</taxon>
        <taxon>Micromonosporales</taxon>
        <taxon>Micromonosporaceae</taxon>
        <taxon>Dactylosporangium</taxon>
    </lineage>
</organism>